<protein>
    <recommendedName>
        <fullName evidence="4">CBS domain-containing protein</fullName>
    </recommendedName>
</protein>
<accession>A0A0D6R3W3</accession>
<dbReference type="PANTHER" id="PTHR13780:SF101">
    <property type="entry name" value="SNF1-RELATED PROTEIN KINASE REGULATORY SUBUNIT GAMMA-LIKE PV42A"/>
    <property type="match status" value="1"/>
</dbReference>
<organism evidence="5">
    <name type="scientific">Araucaria cunninghamii</name>
    <name type="common">Hoop pine</name>
    <name type="synonym">Moreton Bay pine</name>
    <dbReference type="NCBI Taxonomy" id="56994"/>
    <lineage>
        <taxon>Eukaryota</taxon>
        <taxon>Viridiplantae</taxon>
        <taxon>Streptophyta</taxon>
        <taxon>Embryophyta</taxon>
        <taxon>Tracheophyta</taxon>
        <taxon>Spermatophyta</taxon>
        <taxon>Pinopsida</taxon>
        <taxon>Pinidae</taxon>
        <taxon>Conifers II</taxon>
        <taxon>Araucariales</taxon>
        <taxon>Araucariaceae</taxon>
        <taxon>Araucaria</taxon>
    </lineage>
</organism>
<dbReference type="GO" id="GO:0005737">
    <property type="term" value="C:cytoplasm"/>
    <property type="evidence" value="ECO:0007669"/>
    <property type="project" value="TreeGrafter"/>
</dbReference>
<dbReference type="SMART" id="SM00116">
    <property type="entry name" value="CBS"/>
    <property type="match status" value="3"/>
</dbReference>
<dbReference type="InterPro" id="IPR000644">
    <property type="entry name" value="CBS_dom"/>
</dbReference>
<dbReference type="Gene3D" id="3.10.580.10">
    <property type="entry name" value="CBS-domain"/>
    <property type="match status" value="2"/>
</dbReference>
<dbReference type="GO" id="GO:0005634">
    <property type="term" value="C:nucleus"/>
    <property type="evidence" value="ECO:0007669"/>
    <property type="project" value="TreeGrafter"/>
</dbReference>
<dbReference type="InterPro" id="IPR046342">
    <property type="entry name" value="CBS_dom_sf"/>
</dbReference>
<dbReference type="Pfam" id="PF00571">
    <property type="entry name" value="CBS"/>
    <property type="match status" value="1"/>
</dbReference>
<feature type="domain" description="CBS" evidence="4">
    <location>
        <begin position="303"/>
        <end position="363"/>
    </location>
</feature>
<reference evidence="5" key="1">
    <citation type="submission" date="2015-03" db="EMBL/GenBank/DDBJ databases">
        <title>A transcriptome of Araucaria cunninghamii, an australian fine timber species.</title>
        <authorList>
            <person name="Jing Yi C.J.Y."/>
            <person name="Yin San L.Y.S."/>
            <person name="Abdul Karim S.S."/>
            <person name="Wan Azmi N.N."/>
            <person name="Hercus R.R."/>
            <person name="Croft L.L."/>
        </authorList>
    </citation>
    <scope>NUCLEOTIDE SEQUENCE</scope>
    <source>
        <strain evidence="5">MI0301</strain>
        <tissue evidence="5">Leaf</tissue>
    </source>
</reference>
<keyword evidence="2 3" id="KW-0129">CBS domain</keyword>
<dbReference type="AlphaFoldDB" id="A0A0D6R3W3"/>
<dbReference type="PANTHER" id="PTHR13780">
    <property type="entry name" value="AMP-ACTIVATED PROTEIN KINASE, GAMMA REGULATORY SUBUNIT"/>
    <property type="match status" value="1"/>
</dbReference>
<keyword evidence="1" id="KW-0677">Repeat</keyword>
<dbReference type="InterPro" id="IPR050511">
    <property type="entry name" value="AMPK_gamma/SDS23_families"/>
</dbReference>
<evidence type="ECO:0000256" key="2">
    <source>
        <dbReference type="ARBA" id="ARBA00023122"/>
    </source>
</evidence>
<name>A0A0D6R3W3_ARACU</name>
<proteinExistence type="predicted"/>
<dbReference type="SUPFAM" id="SSF54631">
    <property type="entry name" value="CBS-domain pair"/>
    <property type="match status" value="2"/>
</dbReference>
<evidence type="ECO:0000259" key="4">
    <source>
        <dbReference type="PROSITE" id="PS51371"/>
    </source>
</evidence>
<dbReference type="PROSITE" id="PS51371">
    <property type="entry name" value="CBS"/>
    <property type="match status" value="1"/>
</dbReference>
<evidence type="ECO:0000256" key="3">
    <source>
        <dbReference type="PROSITE-ProRule" id="PRU00703"/>
    </source>
</evidence>
<evidence type="ECO:0000313" key="5">
    <source>
        <dbReference type="EMBL" id="JAG97494.1"/>
    </source>
</evidence>
<sequence>MEEEIVVKSTRVKEIVKYKRRLVEVPYTASVGDTLNVLLANNILAVPVAAPPGQWIGAGGSMILESDKATGAIRKHYIGMVSMLDILVHLAESESDDVGANLMAVPVSSIIGHCLEGLSLWTVSPNTSVLDVMEPLSKGIHRALVPLESHQDHVAVLELKETSPGYRMLTQMDIVQFLKLHSNKLKSFMSTSVGQLGAVHSGVFAVPANMQVASAVKCMQNTSLNAVAIVEGSVDSQQGPMLITGEGRRLVGTFSSSDLRGCPLGMLQSQLSLSVFEFTEKNKGEQFEYNPGAAASAAALTSITPGSRPLVTCLFTSALEEVISKAVNYHIHRVWVVDEVGSLVGLVALTDMLRAIRTAIVAQDASGKQS</sequence>
<evidence type="ECO:0000256" key="1">
    <source>
        <dbReference type="ARBA" id="ARBA00022737"/>
    </source>
</evidence>
<dbReference type="EMBL" id="GCKF01032857">
    <property type="protein sequence ID" value="JAG97494.1"/>
    <property type="molecule type" value="Transcribed_RNA"/>
</dbReference>